<feature type="transmembrane region" description="Helical" evidence="1">
    <location>
        <begin position="27"/>
        <end position="46"/>
    </location>
</feature>
<dbReference type="Proteomes" id="UP000823485">
    <property type="component" value="Unassembled WGS sequence"/>
</dbReference>
<evidence type="ECO:0000256" key="1">
    <source>
        <dbReference type="SAM" id="Phobius"/>
    </source>
</evidence>
<accession>A0ABS2R720</accession>
<evidence type="ECO:0000313" key="2">
    <source>
        <dbReference type="EMBL" id="MBM7715418.1"/>
    </source>
</evidence>
<keyword evidence="1" id="KW-0812">Transmembrane</keyword>
<sequence length="79" mass="9040">MSRFMIVRIILLVVAEAFTHIFSEFGFLKKVLALLIAIMSIGYLALRHQNEKQDVLLPISVLAKRKARSWDMLLPGFPI</sequence>
<reference evidence="2 3" key="1">
    <citation type="submission" date="2021-01" db="EMBL/GenBank/DDBJ databases">
        <title>Genomic Encyclopedia of Type Strains, Phase IV (KMG-IV): sequencing the most valuable type-strain genomes for metagenomic binning, comparative biology and taxonomic classification.</title>
        <authorList>
            <person name="Goeker M."/>
        </authorList>
    </citation>
    <scope>NUCLEOTIDE SEQUENCE [LARGE SCALE GENOMIC DNA]</scope>
    <source>
        <strain evidence="2 3">DSM 105453</strain>
    </source>
</reference>
<keyword evidence="1" id="KW-0472">Membrane</keyword>
<evidence type="ECO:0000313" key="3">
    <source>
        <dbReference type="Proteomes" id="UP000823485"/>
    </source>
</evidence>
<name>A0ABS2R720_9BACI</name>
<protein>
    <submittedName>
        <fullName evidence="2">UPF0716 family protein affecting phage T7 exclusion</fullName>
    </submittedName>
</protein>
<gene>
    <name evidence="2" type="ORF">JOC94_002405</name>
</gene>
<keyword evidence="3" id="KW-1185">Reference proteome</keyword>
<organism evidence="2 3">
    <name type="scientific">Siminovitchia thermophila</name>
    <dbReference type="NCBI Taxonomy" id="1245522"/>
    <lineage>
        <taxon>Bacteria</taxon>
        <taxon>Bacillati</taxon>
        <taxon>Bacillota</taxon>
        <taxon>Bacilli</taxon>
        <taxon>Bacillales</taxon>
        <taxon>Bacillaceae</taxon>
        <taxon>Siminovitchia</taxon>
    </lineage>
</organism>
<proteinExistence type="predicted"/>
<comment type="caution">
    <text evidence="2">The sequence shown here is derived from an EMBL/GenBank/DDBJ whole genome shotgun (WGS) entry which is preliminary data.</text>
</comment>
<dbReference type="EMBL" id="JAFBFH010000014">
    <property type="protein sequence ID" value="MBM7715418.1"/>
    <property type="molecule type" value="Genomic_DNA"/>
</dbReference>
<keyword evidence="1" id="KW-1133">Transmembrane helix</keyword>